<dbReference type="Proteomes" id="UP001151081">
    <property type="component" value="Unassembled WGS sequence"/>
</dbReference>
<proteinExistence type="predicted"/>
<sequence length="291" mass="30903">MNKKGAHDLLADGSIAADERLARVIGAGGIPASVLLRFACDCAARALDGEREARREPEASSCEAIRRVQQWIEGSWPWKPAPEEDKPSPNGFFGSIALADAMLKRNLAPARVLADVGAEARRAVEAWDARAPRAAAEAAAIVAEAAAEMAAAEADAEHEWKAEEMWTDVELDAAMQAAASRGPGAWAAKSELDAGAIATRLVQRRQAAASRAAIEVSRLAAVRAAEDVAASIPEETAPGGFTSWLRSLWTPRTPPADSAAARTRAEQAHSEEHAWQIAHLSALLRQDDPES</sequence>
<dbReference type="EMBL" id="JAGTJJ010000004">
    <property type="protein sequence ID" value="MDC3981420.1"/>
    <property type="molecule type" value="Genomic_DNA"/>
</dbReference>
<protein>
    <submittedName>
        <fullName evidence="2">Uncharacterized protein</fullName>
    </submittedName>
</protein>
<gene>
    <name evidence="2" type="ORF">KEG57_12985</name>
</gene>
<organism evidence="2 3">
    <name type="scientific">Polyangium jinanense</name>
    <dbReference type="NCBI Taxonomy" id="2829994"/>
    <lineage>
        <taxon>Bacteria</taxon>
        <taxon>Pseudomonadati</taxon>
        <taxon>Myxococcota</taxon>
        <taxon>Polyangia</taxon>
        <taxon>Polyangiales</taxon>
        <taxon>Polyangiaceae</taxon>
        <taxon>Polyangium</taxon>
    </lineage>
</organism>
<reference evidence="2 3" key="1">
    <citation type="submission" date="2021-04" db="EMBL/GenBank/DDBJ databases">
        <title>Genome analysis of Polyangium sp.</title>
        <authorList>
            <person name="Li Y."/>
            <person name="Wang J."/>
        </authorList>
    </citation>
    <scope>NUCLEOTIDE SEQUENCE [LARGE SCALE GENOMIC DNA]</scope>
    <source>
        <strain evidence="2 3">SDU14</strain>
    </source>
</reference>
<feature type="region of interest" description="Disordered" evidence="1">
    <location>
        <begin position="253"/>
        <end position="272"/>
    </location>
</feature>
<evidence type="ECO:0000313" key="2">
    <source>
        <dbReference type="EMBL" id="MDC3981420.1"/>
    </source>
</evidence>
<dbReference type="RefSeq" id="WP_272419777.1">
    <property type="nucleotide sequence ID" value="NZ_JAGTJJ010000004.1"/>
</dbReference>
<evidence type="ECO:0000256" key="1">
    <source>
        <dbReference type="SAM" id="MobiDB-lite"/>
    </source>
</evidence>
<comment type="caution">
    <text evidence="2">The sequence shown here is derived from an EMBL/GenBank/DDBJ whole genome shotgun (WGS) entry which is preliminary data.</text>
</comment>
<evidence type="ECO:0000313" key="3">
    <source>
        <dbReference type="Proteomes" id="UP001151081"/>
    </source>
</evidence>
<keyword evidence="3" id="KW-1185">Reference proteome</keyword>
<dbReference type="AlphaFoldDB" id="A0A9X3X2Q8"/>
<feature type="compositionally biased region" description="Basic and acidic residues" evidence="1">
    <location>
        <begin position="263"/>
        <end position="272"/>
    </location>
</feature>
<accession>A0A9X3X2Q8</accession>
<name>A0A9X3X2Q8_9BACT</name>